<dbReference type="Gene3D" id="3.30.980.10">
    <property type="entry name" value="Threonyl-trna Synthetase, Chain A, domain 2"/>
    <property type="match status" value="1"/>
</dbReference>
<evidence type="ECO:0000256" key="1">
    <source>
        <dbReference type="ARBA" id="ARBA00001947"/>
    </source>
</evidence>
<dbReference type="OrthoDB" id="9812949at2"/>
<dbReference type="Pfam" id="PF01411">
    <property type="entry name" value="tRNA-synt_2c"/>
    <property type="match status" value="1"/>
</dbReference>
<dbReference type="GO" id="GO:0004813">
    <property type="term" value="F:alanine-tRNA ligase activity"/>
    <property type="evidence" value="ECO:0007669"/>
    <property type="project" value="InterPro"/>
</dbReference>
<dbReference type="InterPro" id="IPR018163">
    <property type="entry name" value="Thr/Ala-tRNA-synth_IIc_edit"/>
</dbReference>
<keyword evidence="5" id="KW-0862">Zinc</keyword>
<feature type="domain" description="Alanyl-transfer RNA synthetases family profile" evidence="7">
    <location>
        <begin position="1"/>
        <end position="242"/>
    </location>
</feature>
<organism evidence="8 9">
    <name type="scientific">Marivita hallyeonensis</name>
    <dbReference type="NCBI Taxonomy" id="996342"/>
    <lineage>
        <taxon>Bacteria</taxon>
        <taxon>Pseudomonadati</taxon>
        <taxon>Pseudomonadota</taxon>
        <taxon>Alphaproteobacteria</taxon>
        <taxon>Rhodobacterales</taxon>
        <taxon>Roseobacteraceae</taxon>
        <taxon>Marivita</taxon>
    </lineage>
</organism>
<name>A0A1M5RYX4_9RHOB</name>
<evidence type="ECO:0000256" key="6">
    <source>
        <dbReference type="ARBA" id="ARBA00032577"/>
    </source>
</evidence>
<evidence type="ECO:0000259" key="7">
    <source>
        <dbReference type="PROSITE" id="PS50860"/>
    </source>
</evidence>
<evidence type="ECO:0000256" key="5">
    <source>
        <dbReference type="ARBA" id="ARBA00022833"/>
    </source>
</evidence>
<dbReference type="PANTHER" id="PTHR43462:SF1">
    <property type="entry name" value="ALANYL-TRNA EDITING PROTEIN AARSD1"/>
    <property type="match status" value="1"/>
</dbReference>
<dbReference type="GO" id="GO:0005737">
    <property type="term" value="C:cytoplasm"/>
    <property type="evidence" value="ECO:0007669"/>
    <property type="project" value="UniProtKB-SubCell"/>
</dbReference>
<dbReference type="Gene3D" id="2.40.30.130">
    <property type="match status" value="1"/>
</dbReference>
<dbReference type="GO" id="GO:0046872">
    <property type="term" value="F:metal ion binding"/>
    <property type="evidence" value="ECO:0007669"/>
    <property type="project" value="UniProtKB-KW"/>
</dbReference>
<evidence type="ECO:0000256" key="4">
    <source>
        <dbReference type="ARBA" id="ARBA00022723"/>
    </source>
</evidence>
<dbReference type="InterPro" id="IPR009000">
    <property type="entry name" value="Transl_B-barrel_sf"/>
</dbReference>
<dbReference type="GO" id="GO:0002161">
    <property type="term" value="F:aminoacyl-tRNA deacylase activity"/>
    <property type="evidence" value="ECO:0007669"/>
    <property type="project" value="UniProtKB-ARBA"/>
</dbReference>
<evidence type="ECO:0000313" key="8">
    <source>
        <dbReference type="EMBL" id="SHH31542.1"/>
    </source>
</evidence>
<comment type="cofactor">
    <cofactor evidence="1">
        <name>Zn(2+)</name>
        <dbReference type="ChEBI" id="CHEBI:29105"/>
    </cofactor>
</comment>
<dbReference type="InterPro" id="IPR018165">
    <property type="entry name" value="Ala-tRNA-synth_IIc_core"/>
</dbReference>
<keyword evidence="8" id="KW-0378">Hydrolase</keyword>
<accession>A0A1M5RYX4</accession>
<dbReference type="RefSeq" id="WP_072777270.1">
    <property type="nucleotide sequence ID" value="NZ_FQXC01000002.1"/>
</dbReference>
<dbReference type="AlphaFoldDB" id="A0A1M5RYX4"/>
<dbReference type="Proteomes" id="UP000184221">
    <property type="component" value="Unassembled WGS sequence"/>
</dbReference>
<dbReference type="InterPro" id="IPR018164">
    <property type="entry name" value="Ala-tRNA-synth_IIc_N"/>
</dbReference>
<sequence length="242" mass="26150">MTPSTEPVYRLDPYARDLAARVVGHTDEGGLMLDRSIFYPTGGGQPGDSGWVTWDGKSLAIATTVKGAGEVCVLVPSEPTSLPPIGAHVTQRLDWERRHKHMRIHTALHLLSVVIHLPVTGGSIGAGRGRLDFMMPEPPEDKVALEDALNALIDRDLVVSEDWITDEELDANPGLVKTMSVQPPRGSGRIRLVRIGEGSAQVDLQPCGGTHVARTGEIGRVVIGKIENKGKQNRRVNIALET</sequence>
<dbReference type="Pfam" id="PF07973">
    <property type="entry name" value="tRNA_SAD"/>
    <property type="match status" value="1"/>
</dbReference>
<comment type="subcellular location">
    <subcellularLocation>
        <location evidence="2">Cytoplasm</location>
    </subcellularLocation>
</comment>
<dbReference type="InterPro" id="IPR012947">
    <property type="entry name" value="tRNA_SAD"/>
</dbReference>
<evidence type="ECO:0000256" key="3">
    <source>
        <dbReference type="ARBA" id="ARBA00017959"/>
    </source>
</evidence>
<reference evidence="8 9" key="1">
    <citation type="submission" date="2016-11" db="EMBL/GenBank/DDBJ databases">
        <authorList>
            <person name="Jaros S."/>
            <person name="Januszkiewicz K."/>
            <person name="Wedrychowicz H."/>
        </authorList>
    </citation>
    <scope>NUCLEOTIDE SEQUENCE [LARGE SCALE GENOMIC DNA]</scope>
    <source>
        <strain evidence="8 9">DSM 29431</strain>
    </source>
</reference>
<dbReference type="InterPro" id="IPR051335">
    <property type="entry name" value="Alanyl-tRNA_Editing_Enzymes"/>
</dbReference>
<proteinExistence type="predicted"/>
<dbReference type="SMART" id="SM00863">
    <property type="entry name" value="tRNA_SAD"/>
    <property type="match status" value="1"/>
</dbReference>
<dbReference type="SUPFAM" id="SSF50447">
    <property type="entry name" value="Translation proteins"/>
    <property type="match status" value="1"/>
</dbReference>
<dbReference type="EMBL" id="FQXC01000002">
    <property type="protein sequence ID" value="SHH31542.1"/>
    <property type="molecule type" value="Genomic_DNA"/>
</dbReference>
<evidence type="ECO:0000256" key="2">
    <source>
        <dbReference type="ARBA" id="ARBA00004496"/>
    </source>
</evidence>
<keyword evidence="9" id="KW-1185">Reference proteome</keyword>
<keyword evidence="4" id="KW-0479">Metal-binding</keyword>
<dbReference type="PROSITE" id="PS50860">
    <property type="entry name" value="AA_TRNA_LIGASE_II_ALA"/>
    <property type="match status" value="1"/>
</dbReference>
<evidence type="ECO:0000313" key="9">
    <source>
        <dbReference type="Proteomes" id="UP000184221"/>
    </source>
</evidence>
<dbReference type="GO" id="GO:0003676">
    <property type="term" value="F:nucleic acid binding"/>
    <property type="evidence" value="ECO:0007669"/>
    <property type="project" value="InterPro"/>
</dbReference>
<dbReference type="GO" id="GO:0005524">
    <property type="term" value="F:ATP binding"/>
    <property type="evidence" value="ECO:0007669"/>
    <property type="project" value="InterPro"/>
</dbReference>
<gene>
    <name evidence="8" type="ORF">SAMN05443551_1947</name>
</gene>
<dbReference type="PANTHER" id="PTHR43462">
    <property type="entry name" value="ALANYL-TRNA EDITING PROTEIN"/>
    <property type="match status" value="1"/>
</dbReference>
<dbReference type="SUPFAM" id="SSF55186">
    <property type="entry name" value="ThrRS/AlaRS common domain"/>
    <property type="match status" value="1"/>
</dbReference>
<dbReference type="GO" id="GO:0006419">
    <property type="term" value="P:alanyl-tRNA aminoacylation"/>
    <property type="evidence" value="ECO:0007669"/>
    <property type="project" value="InterPro"/>
</dbReference>
<dbReference type="STRING" id="996342.SAMN05443551_1947"/>
<protein>
    <recommendedName>
        <fullName evidence="3">Alanine--tRNA ligase</fullName>
    </recommendedName>
    <alternativeName>
        <fullName evidence="6">Alanyl-tRNA synthetase</fullName>
    </alternativeName>
</protein>